<dbReference type="AlphaFoldDB" id="A0AAD8CL04"/>
<name>A0AAD8CL04_ACIOX</name>
<dbReference type="GO" id="GO:0034113">
    <property type="term" value="P:heterotypic cell-cell adhesion"/>
    <property type="evidence" value="ECO:0007669"/>
    <property type="project" value="TreeGrafter"/>
</dbReference>
<accession>A0AAD8CL04</accession>
<evidence type="ECO:0000256" key="2">
    <source>
        <dbReference type="ARBA" id="ARBA00022692"/>
    </source>
</evidence>
<dbReference type="PROSITE" id="PS50835">
    <property type="entry name" value="IG_LIKE"/>
    <property type="match status" value="1"/>
</dbReference>
<dbReference type="InterPro" id="IPR047164">
    <property type="entry name" value="OX2G-like"/>
</dbReference>
<evidence type="ECO:0000256" key="7">
    <source>
        <dbReference type="ARBA" id="ARBA00023180"/>
    </source>
</evidence>
<dbReference type="GO" id="GO:0016020">
    <property type="term" value="C:membrane"/>
    <property type="evidence" value="ECO:0007669"/>
    <property type="project" value="UniProtKB-SubCell"/>
</dbReference>
<dbReference type="PANTHER" id="PTHR46841">
    <property type="entry name" value="OX-2 MEMBRANE GLYCOPROTEIN"/>
    <property type="match status" value="1"/>
</dbReference>
<proteinExistence type="predicted"/>
<evidence type="ECO:0000256" key="8">
    <source>
        <dbReference type="ARBA" id="ARBA00023319"/>
    </source>
</evidence>
<feature type="transmembrane region" description="Helical" evidence="9">
    <location>
        <begin position="144"/>
        <end position="166"/>
    </location>
</feature>
<evidence type="ECO:0000313" key="11">
    <source>
        <dbReference type="EMBL" id="KAK1153129.1"/>
    </source>
</evidence>
<dbReference type="GO" id="GO:0030424">
    <property type="term" value="C:axon"/>
    <property type="evidence" value="ECO:0007669"/>
    <property type="project" value="TreeGrafter"/>
</dbReference>
<reference evidence="11" key="1">
    <citation type="submission" date="2022-02" db="EMBL/GenBank/DDBJ databases">
        <title>Atlantic sturgeon de novo genome assembly.</title>
        <authorList>
            <person name="Stock M."/>
            <person name="Klopp C."/>
            <person name="Guiguen Y."/>
            <person name="Cabau C."/>
            <person name="Parinello H."/>
            <person name="Santidrian Yebra-Pimentel E."/>
            <person name="Kuhl H."/>
            <person name="Dirks R.P."/>
            <person name="Guessner J."/>
            <person name="Wuertz S."/>
            <person name="Du K."/>
            <person name="Schartl M."/>
        </authorList>
    </citation>
    <scope>NUCLEOTIDE SEQUENCE</scope>
    <source>
        <strain evidence="11">STURGEONOMICS-FGT-2020</strain>
        <tissue evidence="11">Whole blood</tissue>
    </source>
</reference>
<organism evidence="11 12">
    <name type="scientific">Acipenser oxyrinchus oxyrinchus</name>
    <dbReference type="NCBI Taxonomy" id="40147"/>
    <lineage>
        <taxon>Eukaryota</taxon>
        <taxon>Metazoa</taxon>
        <taxon>Chordata</taxon>
        <taxon>Craniata</taxon>
        <taxon>Vertebrata</taxon>
        <taxon>Euteleostomi</taxon>
        <taxon>Actinopterygii</taxon>
        <taxon>Chondrostei</taxon>
        <taxon>Acipenseriformes</taxon>
        <taxon>Acipenseridae</taxon>
        <taxon>Acipenser</taxon>
    </lineage>
</organism>
<keyword evidence="12" id="KW-1185">Reference proteome</keyword>
<dbReference type="GO" id="GO:0043025">
    <property type="term" value="C:neuronal cell body"/>
    <property type="evidence" value="ECO:0007669"/>
    <property type="project" value="TreeGrafter"/>
</dbReference>
<dbReference type="SUPFAM" id="SSF48726">
    <property type="entry name" value="Immunoglobulin"/>
    <property type="match status" value="2"/>
</dbReference>
<evidence type="ECO:0000259" key="10">
    <source>
        <dbReference type="PROSITE" id="PS50835"/>
    </source>
</evidence>
<dbReference type="Gene3D" id="2.60.40.10">
    <property type="entry name" value="Immunoglobulins"/>
    <property type="match status" value="2"/>
</dbReference>
<evidence type="ECO:0000256" key="4">
    <source>
        <dbReference type="ARBA" id="ARBA00022989"/>
    </source>
</evidence>
<evidence type="ECO:0000256" key="9">
    <source>
        <dbReference type="SAM" id="Phobius"/>
    </source>
</evidence>
<evidence type="ECO:0000313" key="12">
    <source>
        <dbReference type="Proteomes" id="UP001230051"/>
    </source>
</evidence>
<keyword evidence="5 9" id="KW-0472">Membrane</keyword>
<evidence type="ECO:0000256" key="6">
    <source>
        <dbReference type="ARBA" id="ARBA00023157"/>
    </source>
</evidence>
<dbReference type="InterPro" id="IPR013783">
    <property type="entry name" value="Ig-like_fold"/>
</dbReference>
<dbReference type="Proteomes" id="UP001230051">
    <property type="component" value="Unassembled WGS sequence"/>
</dbReference>
<dbReference type="GO" id="GO:0098632">
    <property type="term" value="F:cell-cell adhesion mediator activity"/>
    <property type="evidence" value="ECO:0007669"/>
    <property type="project" value="InterPro"/>
</dbReference>
<sequence length="204" mass="22355">MLDEDVPTSSIIIHNVQLEDEGCYVCSFKLYPQGKINGRVCLTVIGIVEINIEKFSTQSEDIIMVSCSVVGKPGPMVRWKTSENVIEHKAEIKEDDNGIVTVISNVTVDLSTFQANKITCIASQLSQDGQTLEKTISLREVRNVPFRIAIVVGIFVTLLIIVTVIAIRSGRILPAVCFASTTRLSLSSLLHGVVSERQGPRRGD</sequence>
<dbReference type="InterPro" id="IPR036179">
    <property type="entry name" value="Ig-like_dom_sf"/>
</dbReference>
<feature type="domain" description="Ig-like" evidence="10">
    <location>
        <begin position="32"/>
        <end position="137"/>
    </location>
</feature>
<keyword evidence="2 9" id="KW-0812">Transmembrane</keyword>
<keyword evidence="6" id="KW-1015">Disulfide bond</keyword>
<gene>
    <name evidence="11" type="primary">CD200</name>
    <name evidence="11" type="ORF">AOXY_G30479</name>
</gene>
<comment type="caution">
    <text evidence="11">The sequence shown here is derived from an EMBL/GenBank/DDBJ whole genome shotgun (WGS) entry which is preliminary data.</text>
</comment>
<dbReference type="PANTHER" id="PTHR46841:SF7">
    <property type="entry name" value="IG-LIKE DOMAIN-CONTAINING PROTEIN"/>
    <property type="match status" value="1"/>
</dbReference>
<comment type="subcellular location">
    <subcellularLocation>
        <location evidence="1">Membrane</location>
        <topology evidence="1">Single-pass membrane protein</topology>
    </subcellularLocation>
</comment>
<evidence type="ECO:0000256" key="3">
    <source>
        <dbReference type="ARBA" id="ARBA00022729"/>
    </source>
</evidence>
<dbReference type="EMBL" id="JAGXEW010000043">
    <property type="protein sequence ID" value="KAK1153129.1"/>
    <property type="molecule type" value="Genomic_DNA"/>
</dbReference>
<keyword evidence="3" id="KW-0732">Signal</keyword>
<keyword evidence="7" id="KW-0325">Glycoprotein</keyword>
<evidence type="ECO:0000256" key="5">
    <source>
        <dbReference type="ARBA" id="ARBA00023136"/>
    </source>
</evidence>
<evidence type="ECO:0000256" key="1">
    <source>
        <dbReference type="ARBA" id="ARBA00004167"/>
    </source>
</evidence>
<dbReference type="GO" id="GO:0009986">
    <property type="term" value="C:cell surface"/>
    <property type="evidence" value="ECO:0007669"/>
    <property type="project" value="TreeGrafter"/>
</dbReference>
<protein>
    <submittedName>
        <fullName evidence="11">OX-2 membrane glycoprotein-like</fullName>
    </submittedName>
</protein>
<dbReference type="GO" id="GO:0150079">
    <property type="term" value="P:negative regulation of neuroinflammatory response"/>
    <property type="evidence" value="ECO:0007669"/>
    <property type="project" value="TreeGrafter"/>
</dbReference>
<keyword evidence="8" id="KW-0393">Immunoglobulin domain</keyword>
<dbReference type="InterPro" id="IPR007110">
    <property type="entry name" value="Ig-like_dom"/>
</dbReference>
<keyword evidence="4 9" id="KW-1133">Transmembrane helix</keyword>